<dbReference type="GO" id="GO:0043937">
    <property type="term" value="P:regulation of sporulation"/>
    <property type="evidence" value="ECO:0007669"/>
    <property type="project" value="InterPro"/>
</dbReference>
<name>A0A4Z0GVA9_9BACI</name>
<dbReference type="Proteomes" id="UP000297982">
    <property type="component" value="Unassembled WGS sequence"/>
</dbReference>
<sequence length="55" mass="6810">MNTLQELERKTEQIREKMYEAYYNSYDYSEIVEISQELDNLLNQLDEMKNRRDES</sequence>
<evidence type="ECO:0000313" key="2">
    <source>
        <dbReference type="Proteomes" id="UP000297982"/>
    </source>
</evidence>
<dbReference type="InterPro" id="IPR037208">
    <property type="entry name" value="Spo0E-like_sf"/>
</dbReference>
<dbReference type="InterPro" id="IPR036638">
    <property type="entry name" value="HLH_DNA-bd_sf"/>
</dbReference>
<dbReference type="Pfam" id="PF09388">
    <property type="entry name" value="SpoOE-like"/>
    <property type="match status" value="1"/>
</dbReference>
<evidence type="ECO:0000313" key="1">
    <source>
        <dbReference type="EMBL" id="TGB01466.1"/>
    </source>
</evidence>
<comment type="caution">
    <text evidence="1">The sequence shown here is derived from an EMBL/GenBank/DDBJ whole genome shotgun (WGS) entry which is preliminary data.</text>
</comment>
<dbReference type="InterPro" id="IPR018540">
    <property type="entry name" value="Spo0E-like"/>
</dbReference>
<dbReference type="GO" id="GO:0046983">
    <property type="term" value="F:protein dimerization activity"/>
    <property type="evidence" value="ECO:0007669"/>
    <property type="project" value="InterPro"/>
</dbReference>
<proteinExistence type="predicted"/>
<reference evidence="1 2" key="1">
    <citation type="journal article" date="2003" name="Int. J. Syst. Evol. Microbiol.">
        <title>Halobacillus salinus sp. nov., isolated from a salt lake on the coast of the East Sea in Korea.</title>
        <authorList>
            <person name="Yoon J.H."/>
            <person name="Kang K.H."/>
            <person name="Park Y.H."/>
        </authorList>
    </citation>
    <scope>NUCLEOTIDE SEQUENCE [LARGE SCALE GENOMIC DNA]</scope>
    <source>
        <strain evidence="1 2">HSL-3</strain>
    </source>
</reference>
<dbReference type="SUPFAM" id="SSF140500">
    <property type="entry name" value="BAS1536-like"/>
    <property type="match status" value="1"/>
</dbReference>
<dbReference type="RefSeq" id="WP_135328491.1">
    <property type="nucleotide sequence ID" value="NZ_SRJC01000006.1"/>
</dbReference>
<accession>A0A4Z0GVA9</accession>
<dbReference type="EMBL" id="SRJC01000006">
    <property type="protein sequence ID" value="TGB01466.1"/>
    <property type="molecule type" value="Genomic_DNA"/>
</dbReference>
<dbReference type="AlphaFoldDB" id="A0A4Z0GVA9"/>
<dbReference type="Gene3D" id="4.10.280.10">
    <property type="entry name" value="Helix-loop-helix DNA-binding domain"/>
    <property type="match status" value="1"/>
</dbReference>
<gene>
    <name evidence="1" type="ORF">E4663_16840</name>
</gene>
<keyword evidence="2" id="KW-1185">Reference proteome</keyword>
<organism evidence="1 2">
    <name type="scientific">Halobacillus salinus</name>
    <dbReference type="NCBI Taxonomy" id="192814"/>
    <lineage>
        <taxon>Bacteria</taxon>
        <taxon>Bacillati</taxon>
        <taxon>Bacillota</taxon>
        <taxon>Bacilli</taxon>
        <taxon>Bacillales</taxon>
        <taxon>Bacillaceae</taxon>
        <taxon>Halobacillus</taxon>
    </lineage>
</organism>
<protein>
    <submittedName>
        <fullName evidence="1">Aspartyl-phosphate phosphatase Spo0E family protein</fullName>
    </submittedName>
</protein>